<keyword evidence="4" id="KW-1185">Reference proteome</keyword>
<keyword evidence="2" id="KW-0472">Membrane</keyword>
<dbReference type="EMBL" id="KQ086057">
    <property type="protein sequence ID" value="KLO09390.1"/>
    <property type="molecule type" value="Genomic_DNA"/>
</dbReference>
<feature type="transmembrane region" description="Helical" evidence="2">
    <location>
        <begin position="114"/>
        <end position="132"/>
    </location>
</feature>
<evidence type="ECO:0000313" key="4">
    <source>
        <dbReference type="Proteomes" id="UP000053477"/>
    </source>
</evidence>
<protein>
    <submittedName>
        <fullName evidence="3">Uncharacterized protein</fullName>
    </submittedName>
</protein>
<organism evidence="3 4">
    <name type="scientific">Schizopora paradoxa</name>
    <dbReference type="NCBI Taxonomy" id="27342"/>
    <lineage>
        <taxon>Eukaryota</taxon>
        <taxon>Fungi</taxon>
        <taxon>Dikarya</taxon>
        <taxon>Basidiomycota</taxon>
        <taxon>Agaricomycotina</taxon>
        <taxon>Agaricomycetes</taxon>
        <taxon>Hymenochaetales</taxon>
        <taxon>Schizoporaceae</taxon>
        <taxon>Schizopora</taxon>
    </lineage>
</organism>
<feature type="transmembrane region" description="Helical" evidence="2">
    <location>
        <begin position="82"/>
        <end position="102"/>
    </location>
</feature>
<keyword evidence="2" id="KW-1133">Transmembrane helix</keyword>
<name>A0A0H2RBY3_9AGAM</name>
<feature type="region of interest" description="Disordered" evidence="1">
    <location>
        <begin position="192"/>
        <end position="223"/>
    </location>
</feature>
<feature type="compositionally biased region" description="Basic and acidic residues" evidence="1">
    <location>
        <begin position="192"/>
        <end position="215"/>
    </location>
</feature>
<evidence type="ECO:0000256" key="1">
    <source>
        <dbReference type="SAM" id="MobiDB-lite"/>
    </source>
</evidence>
<evidence type="ECO:0000313" key="3">
    <source>
        <dbReference type="EMBL" id="KLO09390.1"/>
    </source>
</evidence>
<proteinExistence type="predicted"/>
<dbReference type="OrthoDB" id="5427664at2759"/>
<dbReference type="InParanoid" id="A0A0H2RBY3"/>
<keyword evidence="2" id="KW-0812">Transmembrane</keyword>
<feature type="transmembrane region" description="Helical" evidence="2">
    <location>
        <begin position="236"/>
        <end position="256"/>
    </location>
</feature>
<sequence>MTLELNLTSCPPALNTEVSGIGIRISFYLQTLFLSLLSIRSGSREEVEKSLFLLITTSIAMAISFLICGFQENPQINLQDGLVVTYLLAMTWVFIIISLASYHRFDVDGTTVQYLSFVHFCFTLASVLVFLVEMESFGSSRNCNPDAVVVVFRPFKALNAGRIVGFVGIGLILIIYTVLTVKGIRERRLQREKERHEEAGPSEAKPHSPDGRKVLNLDAGHSPNSKKMKIRRLPDFSGTVLLEILVVLFVWALGVMNTELLIQWNSFRDVDNGAQWQFGQVMSMLLVVPSFMDVFNCFKEEGLRHWRLVQSTVKSPDNQSGAASTNMSEFSFHHTDMHTPIGIDEDTAERVMSDHAYRGHESPSVDSSLVASST</sequence>
<reference evidence="3 4" key="1">
    <citation type="submission" date="2015-04" db="EMBL/GenBank/DDBJ databases">
        <title>Complete genome sequence of Schizopora paradoxa KUC8140, a cosmopolitan wood degrader in East Asia.</title>
        <authorList>
            <consortium name="DOE Joint Genome Institute"/>
            <person name="Min B."/>
            <person name="Park H."/>
            <person name="Jang Y."/>
            <person name="Kim J.-J."/>
            <person name="Kim K.H."/>
            <person name="Pangilinan J."/>
            <person name="Lipzen A."/>
            <person name="Riley R."/>
            <person name="Grigoriev I.V."/>
            <person name="Spatafora J.W."/>
            <person name="Choi I.-G."/>
        </authorList>
    </citation>
    <scope>NUCLEOTIDE SEQUENCE [LARGE SCALE GENOMIC DNA]</scope>
    <source>
        <strain evidence="3 4">KUC8140</strain>
    </source>
</reference>
<feature type="transmembrane region" description="Helical" evidence="2">
    <location>
        <begin position="20"/>
        <end position="39"/>
    </location>
</feature>
<accession>A0A0H2RBY3</accession>
<feature type="transmembrane region" description="Helical" evidence="2">
    <location>
        <begin position="163"/>
        <end position="181"/>
    </location>
</feature>
<feature type="transmembrane region" description="Helical" evidence="2">
    <location>
        <begin position="276"/>
        <end position="298"/>
    </location>
</feature>
<gene>
    <name evidence="3" type="ORF">SCHPADRAFT_567752</name>
</gene>
<dbReference type="Proteomes" id="UP000053477">
    <property type="component" value="Unassembled WGS sequence"/>
</dbReference>
<feature type="transmembrane region" description="Helical" evidence="2">
    <location>
        <begin position="51"/>
        <end position="70"/>
    </location>
</feature>
<evidence type="ECO:0000256" key="2">
    <source>
        <dbReference type="SAM" id="Phobius"/>
    </source>
</evidence>
<dbReference type="AlphaFoldDB" id="A0A0H2RBY3"/>